<evidence type="ECO:0000256" key="2">
    <source>
        <dbReference type="SAM" id="MobiDB-lite"/>
    </source>
</evidence>
<feature type="region of interest" description="Disordered" evidence="2">
    <location>
        <begin position="1035"/>
        <end position="1056"/>
    </location>
</feature>
<feature type="transmembrane region" description="Helical" evidence="3">
    <location>
        <begin position="810"/>
        <end position="835"/>
    </location>
</feature>
<proteinExistence type="predicted"/>
<feature type="transmembrane region" description="Helical" evidence="3">
    <location>
        <begin position="780"/>
        <end position="804"/>
    </location>
</feature>
<dbReference type="Gene3D" id="1.25.40.10">
    <property type="entry name" value="Tetratricopeptide repeat domain"/>
    <property type="match status" value="3"/>
</dbReference>
<dbReference type="PANTHER" id="PTHR12558:SF36">
    <property type="entry name" value="ANAPHASE-PROMOTING COMPLEX SUBUNIT 7"/>
    <property type="match status" value="1"/>
</dbReference>
<reference evidence="4 5" key="1">
    <citation type="submission" date="2024-06" db="EMBL/GenBank/DDBJ databases">
        <title>The Natural Products Discovery Center: Release of the First 8490 Sequenced Strains for Exploring Actinobacteria Biosynthetic Diversity.</title>
        <authorList>
            <person name="Kalkreuter E."/>
            <person name="Kautsar S.A."/>
            <person name="Yang D."/>
            <person name="Bader C.D."/>
            <person name="Teijaro C.N."/>
            <person name="Fluegel L."/>
            <person name="Davis C.M."/>
            <person name="Simpson J.R."/>
            <person name="Lauterbach L."/>
            <person name="Steele A.D."/>
            <person name="Gui C."/>
            <person name="Meng S."/>
            <person name="Li G."/>
            <person name="Viehrig K."/>
            <person name="Ye F."/>
            <person name="Su P."/>
            <person name="Kiefer A.F."/>
            <person name="Nichols A."/>
            <person name="Cepeda A.J."/>
            <person name="Yan W."/>
            <person name="Fan B."/>
            <person name="Jiang Y."/>
            <person name="Adhikari A."/>
            <person name="Zheng C.-J."/>
            <person name="Schuster L."/>
            <person name="Cowan T.M."/>
            <person name="Smanski M.J."/>
            <person name="Chevrette M.G."/>
            <person name="De Carvalho L.P.S."/>
            <person name="Shen B."/>
        </authorList>
    </citation>
    <scope>NUCLEOTIDE SEQUENCE [LARGE SCALE GENOMIC DNA]</scope>
    <source>
        <strain evidence="4 5">NPDC050100</strain>
    </source>
</reference>
<keyword evidence="3" id="KW-1133">Transmembrane helix</keyword>
<feature type="transmembrane region" description="Helical" evidence="3">
    <location>
        <begin position="748"/>
        <end position="768"/>
    </location>
</feature>
<keyword evidence="3" id="KW-0472">Membrane</keyword>
<name>A0ABV3G6V6_MICGL</name>
<dbReference type="SMART" id="SM00028">
    <property type="entry name" value="TPR"/>
    <property type="match status" value="4"/>
</dbReference>
<feature type="repeat" description="TPR" evidence="1">
    <location>
        <begin position="51"/>
        <end position="84"/>
    </location>
</feature>
<accession>A0ABV3G6V6</accession>
<evidence type="ECO:0000256" key="3">
    <source>
        <dbReference type="SAM" id="Phobius"/>
    </source>
</evidence>
<dbReference type="Proteomes" id="UP001551675">
    <property type="component" value="Unassembled WGS sequence"/>
</dbReference>
<dbReference type="PANTHER" id="PTHR12558">
    <property type="entry name" value="CELL DIVISION CYCLE 16,23,27"/>
    <property type="match status" value="1"/>
</dbReference>
<organism evidence="4 5">
    <name type="scientific">Microtetraspora glauca</name>
    <dbReference type="NCBI Taxonomy" id="1996"/>
    <lineage>
        <taxon>Bacteria</taxon>
        <taxon>Bacillati</taxon>
        <taxon>Actinomycetota</taxon>
        <taxon>Actinomycetes</taxon>
        <taxon>Streptosporangiales</taxon>
        <taxon>Streptosporangiaceae</taxon>
        <taxon>Microtetraspora</taxon>
    </lineage>
</organism>
<sequence length="1056" mass="114708">MTTGVADNGTPVAEVSPNEVPEFSQAAAKLTRGRNRGAERGFRRYLDRAPAEACLSVAALFAAEGDHTRALRVLDRLLGADPAHAKALALRIDYLAAASRPYSAYAAARDAARRRPDDARFHLLQARCAEALGLRTDALAAAERGLELAPDDQDLRQRKLVNLLDLRRIDAAARVTSAQPSHELAEIYDSYLYPAQALAILGEAEDVASVRARTKILSSEGRRTEAVKEARAAADRDPADPDLRLVLIDVLTWCDMDEEALSEAHRILTVHPENEEALSVRDAALQKLGRTTAPPADGWDRFVSPASPSPPPEIRAGDGRIRRLLSRWSDRWSGSPARRSAGLWRAHTPIFQLVAAWCVLRADPDNADAREVQVSALLRLRLRRRALRAAYLASHPGLLLDVADAFTSRNEAAAIRVLARMPRFVPEPPDLTKRRVQVLGRLTRHGEAERVVSALVAESPGDPEALLTAASAVSGWDNDDLAARYAREAVALDPSYPAAHRALIRYLIWAHRPDEALEASRAAIMAAPESVDLWGQLLQSVPDAEAAEVIEDALSAFPAERHVEVLTAMSGELTSDVRAYECLTRALALDAGDHEAIIAMARLLGSLGAYVEARRLLSDRTSVHAYEEIADLLVRMDLRELARELRDPAPSWHPLAPVRRARRAIEADVLLSFGYGVEEASHALDGMTGFAHTVARGLVEPHVLALAWQVALTERAETFVRRGAAILGAVAAWLAIRSGTPAMWPWSWPGDAVALVTIVVVAGFAAHIPIRRLTNRIARGVMYTGAVESVAVLAPAALLLYSTLGPATSLLGLSLLAAEVILLARAGAVLALRLGRNLLMSRTRRRNPRAEILAQLLYALNTMRAGHGYEERWRCAGGIDMAAIKLESALARTLPTGDPITAEWQARVTREAAYALRVLKRRLLSGQGSAEHVRTELGAAAVAVASGEYGRLRRMPPPPKPGRRGWRDYVLPVSRAVVVMGLPVLVVVALHPFMGLTGDAYRTALWVTIAWAALYLLLALDPALREKIETARSILSTSGAPPKLDPKSQAGEHKTD</sequence>
<dbReference type="EMBL" id="JBFALK010000001">
    <property type="protein sequence ID" value="MEV0967365.1"/>
    <property type="molecule type" value="Genomic_DNA"/>
</dbReference>
<evidence type="ECO:0000313" key="5">
    <source>
        <dbReference type="Proteomes" id="UP001551675"/>
    </source>
</evidence>
<feature type="compositionally biased region" description="Basic and acidic residues" evidence="2">
    <location>
        <begin position="1044"/>
        <end position="1056"/>
    </location>
</feature>
<feature type="region of interest" description="Disordered" evidence="2">
    <location>
        <begin position="1"/>
        <end position="20"/>
    </location>
</feature>
<evidence type="ECO:0008006" key="6">
    <source>
        <dbReference type="Google" id="ProtNLM"/>
    </source>
</evidence>
<dbReference type="SUPFAM" id="SSF48452">
    <property type="entry name" value="TPR-like"/>
    <property type="match status" value="2"/>
</dbReference>
<comment type="caution">
    <text evidence="4">The sequence shown here is derived from an EMBL/GenBank/DDBJ whole genome shotgun (WGS) entry which is preliminary data.</text>
</comment>
<dbReference type="InterPro" id="IPR019734">
    <property type="entry name" value="TPR_rpt"/>
</dbReference>
<keyword evidence="3" id="KW-0812">Transmembrane</keyword>
<evidence type="ECO:0000313" key="4">
    <source>
        <dbReference type="EMBL" id="MEV0967365.1"/>
    </source>
</evidence>
<dbReference type="PROSITE" id="PS50005">
    <property type="entry name" value="TPR"/>
    <property type="match status" value="1"/>
</dbReference>
<feature type="transmembrane region" description="Helical" evidence="3">
    <location>
        <begin position="1003"/>
        <end position="1024"/>
    </location>
</feature>
<dbReference type="RefSeq" id="WP_358129069.1">
    <property type="nucleotide sequence ID" value="NZ_JBFALK010000001.1"/>
</dbReference>
<keyword evidence="5" id="KW-1185">Reference proteome</keyword>
<gene>
    <name evidence="4" type="ORF">AB0I59_01920</name>
</gene>
<protein>
    <recommendedName>
        <fullName evidence="6">Tetratricopeptide repeat protein</fullName>
    </recommendedName>
</protein>
<keyword evidence="1" id="KW-0802">TPR repeat</keyword>
<feature type="transmembrane region" description="Helical" evidence="3">
    <location>
        <begin position="969"/>
        <end position="991"/>
    </location>
</feature>
<feature type="region of interest" description="Disordered" evidence="2">
    <location>
        <begin position="296"/>
        <end position="316"/>
    </location>
</feature>
<dbReference type="InterPro" id="IPR011990">
    <property type="entry name" value="TPR-like_helical_dom_sf"/>
</dbReference>
<evidence type="ECO:0000256" key="1">
    <source>
        <dbReference type="PROSITE-ProRule" id="PRU00339"/>
    </source>
</evidence>